<sequence length="46" mass="5312">MGTIVSSNGQDYEDKWIIVHSNKAEKPKRNDDSYSQETTTSFEDMK</sequence>
<proteinExistence type="predicted"/>
<dbReference type="Proteomes" id="UP000676336">
    <property type="component" value="Unassembled WGS sequence"/>
</dbReference>
<evidence type="ECO:0000313" key="3">
    <source>
        <dbReference type="Proteomes" id="UP000676336"/>
    </source>
</evidence>
<feature type="compositionally biased region" description="Basic and acidic residues" evidence="1">
    <location>
        <begin position="22"/>
        <end position="32"/>
    </location>
</feature>
<reference evidence="2" key="1">
    <citation type="submission" date="2021-02" db="EMBL/GenBank/DDBJ databases">
        <authorList>
            <person name="Nowell W R."/>
        </authorList>
    </citation>
    <scope>NUCLEOTIDE SEQUENCE</scope>
</reference>
<dbReference type="EMBL" id="CAJOBI010341398">
    <property type="protein sequence ID" value="CAF5213386.1"/>
    <property type="molecule type" value="Genomic_DNA"/>
</dbReference>
<feature type="non-terminal residue" evidence="2">
    <location>
        <position position="46"/>
    </location>
</feature>
<evidence type="ECO:0000313" key="2">
    <source>
        <dbReference type="EMBL" id="CAF5213386.1"/>
    </source>
</evidence>
<protein>
    <submittedName>
        <fullName evidence="2">Uncharacterized protein</fullName>
    </submittedName>
</protein>
<name>A0A8S3J4I7_9BILA</name>
<gene>
    <name evidence="2" type="ORF">SMN809_LOCUS79016</name>
</gene>
<organism evidence="2 3">
    <name type="scientific">Rotaria magnacalcarata</name>
    <dbReference type="NCBI Taxonomy" id="392030"/>
    <lineage>
        <taxon>Eukaryota</taxon>
        <taxon>Metazoa</taxon>
        <taxon>Spiralia</taxon>
        <taxon>Gnathifera</taxon>
        <taxon>Rotifera</taxon>
        <taxon>Eurotatoria</taxon>
        <taxon>Bdelloidea</taxon>
        <taxon>Philodinida</taxon>
        <taxon>Philodinidae</taxon>
        <taxon>Rotaria</taxon>
    </lineage>
</organism>
<evidence type="ECO:0000256" key="1">
    <source>
        <dbReference type="SAM" id="MobiDB-lite"/>
    </source>
</evidence>
<accession>A0A8S3J4I7</accession>
<feature type="region of interest" description="Disordered" evidence="1">
    <location>
        <begin position="22"/>
        <end position="46"/>
    </location>
</feature>
<comment type="caution">
    <text evidence="2">The sequence shown here is derived from an EMBL/GenBank/DDBJ whole genome shotgun (WGS) entry which is preliminary data.</text>
</comment>
<feature type="compositionally biased region" description="Polar residues" evidence="1">
    <location>
        <begin position="33"/>
        <end position="46"/>
    </location>
</feature>
<dbReference type="AlphaFoldDB" id="A0A8S3J4I7"/>